<accession>A0AAX6FPK7</accession>
<sequence>MRRCEVILDPFLTDENDLGECLLPVVRIDETIYVLKELARLVIDSNAASFLSLHPNLTESVRKNENIGSRAHLLLLYPSFCELVVSREACEKTLLEQNLVY</sequence>
<name>A0AAX6FPK7_IRIPA</name>
<evidence type="ECO:0000313" key="1">
    <source>
        <dbReference type="EMBL" id="KAJ6817975.1"/>
    </source>
</evidence>
<dbReference type="EMBL" id="JANAVB010027556">
    <property type="protein sequence ID" value="KAJ6817975.1"/>
    <property type="molecule type" value="Genomic_DNA"/>
</dbReference>
<dbReference type="Proteomes" id="UP001140949">
    <property type="component" value="Unassembled WGS sequence"/>
</dbReference>
<evidence type="ECO:0000313" key="2">
    <source>
        <dbReference type="Proteomes" id="UP001140949"/>
    </source>
</evidence>
<comment type="caution">
    <text evidence="1">The sequence shown here is derived from an EMBL/GenBank/DDBJ whole genome shotgun (WGS) entry which is preliminary data.</text>
</comment>
<proteinExistence type="predicted"/>
<reference evidence="1" key="1">
    <citation type="journal article" date="2023" name="GigaByte">
        <title>Genome assembly of the bearded iris, Iris pallida Lam.</title>
        <authorList>
            <person name="Bruccoleri R.E."/>
            <person name="Oakeley E.J."/>
            <person name="Faust A.M.E."/>
            <person name="Altorfer M."/>
            <person name="Dessus-Babus S."/>
            <person name="Burckhardt D."/>
            <person name="Oertli M."/>
            <person name="Naumann U."/>
            <person name="Petersen F."/>
            <person name="Wong J."/>
        </authorList>
    </citation>
    <scope>NUCLEOTIDE SEQUENCE</scope>
    <source>
        <strain evidence="1">GSM-AAB239-AS_SAM_17_03QT</strain>
    </source>
</reference>
<keyword evidence="2" id="KW-1185">Reference proteome</keyword>
<protein>
    <submittedName>
        <fullName evidence="1">Protein MON2-like protein isoform X3</fullName>
    </submittedName>
</protein>
<gene>
    <name evidence="1" type="ORF">M6B38_410155</name>
</gene>
<reference evidence="1" key="2">
    <citation type="submission" date="2023-04" db="EMBL/GenBank/DDBJ databases">
        <authorList>
            <person name="Bruccoleri R.E."/>
            <person name="Oakeley E.J."/>
            <person name="Faust A.-M."/>
            <person name="Dessus-Babus S."/>
            <person name="Altorfer M."/>
            <person name="Burckhardt D."/>
            <person name="Oertli M."/>
            <person name="Naumann U."/>
            <person name="Petersen F."/>
            <person name="Wong J."/>
        </authorList>
    </citation>
    <scope>NUCLEOTIDE SEQUENCE</scope>
    <source>
        <strain evidence="1">GSM-AAB239-AS_SAM_17_03QT</strain>
        <tissue evidence="1">Leaf</tissue>
    </source>
</reference>
<organism evidence="1 2">
    <name type="scientific">Iris pallida</name>
    <name type="common">Sweet iris</name>
    <dbReference type="NCBI Taxonomy" id="29817"/>
    <lineage>
        <taxon>Eukaryota</taxon>
        <taxon>Viridiplantae</taxon>
        <taxon>Streptophyta</taxon>
        <taxon>Embryophyta</taxon>
        <taxon>Tracheophyta</taxon>
        <taxon>Spermatophyta</taxon>
        <taxon>Magnoliopsida</taxon>
        <taxon>Liliopsida</taxon>
        <taxon>Asparagales</taxon>
        <taxon>Iridaceae</taxon>
        <taxon>Iridoideae</taxon>
        <taxon>Irideae</taxon>
        <taxon>Iris</taxon>
    </lineage>
</organism>
<dbReference type="AlphaFoldDB" id="A0AAX6FPK7"/>